<evidence type="ECO:0000256" key="5">
    <source>
        <dbReference type="ARBA" id="ARBA00023180"/>
    </source>
</evidence>
<keyword evidence="3" id="KW-0964">Secreted</keyword>
<sequence length="212" mass="24295">MFRVIEINMFSKLFLICAFALAVTSQERLKVTLFFEGLCPYCHDFVNEQLYPGFKKLGSALDIDLSPTQRHVYNNSKIEWHCYHGPLECQINKISACVIHLSETQSVMMEFINCYLKDSDMDRSKEFEDALAKKCAAQSNLSWDKINSCLDKEGDKLLLAYEKRMDNLQPPLKGVPHLLFNDKTDDNIEEAAMDDFIGTACKLFKTKPKACL</sequence>
<keyword evidence="4 6" id="KW-0732">Signal</keyword>
<dbReference type="Pfam" id="PF03227">
    <property type="entry name" value="GILT"/>
    <property type="match status" value="1"/>
</dbReference>
<keyword evidence="5" id="KW-0325">Glycoprotein</keyword>
<comment type="subcellular location">
    <subcellularLocation>
        <location evidence="1">Secreted</location>
    </subcellularLocation>
</comment>
<reference evidence="7" key="1">
    <citation type="submission" date="2022-01" db="EMBL/GenBank/DDBJ databases">
        <authorList>
            <person name="King R."/>
        </authorList>
    </citation>
    <scope>NUCLEOTIDE SEQUENCE</scope>
</reference>
<dbReference type="GO" id="GO:0016671">
    <property type="term" value="F:oxidoreductase activity, acting on a sulfur group of donors, disulfide as acceptor"/>
    <property type="evidence" value="ECO:0007669"/>
    <property type="project" value="InterPro"/>
</dbReference>
<gene>
    <name evidence="7" type="ORF">PHYEVI_LOCUS7214</name>
</gene>
<evidence type="ECO:0000256" key="2">
    <source>
        <dbReference type="ARBA" id="ARBA00005679"/>
    </source>
</evidence>
<organism evidence="7 8">
    <name type="scientific">Phyllotreta striolata</name>
    <name type="common">Striped flea beetle</name>
    <name type="synonym">Crioceris striolata</name>
    <dbReference type="NCBI Taxonomy" id="444603"/>
    <lineage>
        <taxon>Eukaryota</taxon>
        <taxon>Metazoa</taxon>
        <taxon>Ecdysozoa</taxon>
        <taxon>Arthropoda</taxon>
        <taxon>Hexapoda</taxon>
        <taxon>Insecta</taxon>
        <taxon>Pterygota</taxon>
        <taxon>Neoptera</taxon>
        <taxon>Endopterygota</taxon>
        <taxon>Coleoptera</taxon>
        <taxon>Polyphaga</taxon>
        <taxon>Cucujiformia</taxon>
        <taxon>Chrysomeloidea</taxon>
        <taxon>Chrysomelidae</taxon>
        <taxon>Galerucinae</taxon>
        <taxon>Alticini</taxon>
        <taxon>Phyllotreta</taxon>
    </lineage>
</organism>
<accession>A0A9N9TL88</accession>
<evidence type="ECO:0000313" key="7">
    <source>
        <dbReference type="EMBL" id="CAG9860866.1"/>
    </source>
</evidence>
<evidence type="ECO:0000256" key="4">
    <source>
        <dbReference type="ARBA" id="ARBA00022729"/>
    </source>
</evidence>
<feature type="chain" id="PRO_5040501551" evidence="6">
    <location>
        <begin position="26"/>
        <end position="212"/>
    </location>
</feature>
<dbReference type="AlphaFoldDB" id="A0A9N9TL88"/>
<dbReference type="InterPro" id="IPR004911">
    <property type="entry name" value="Interferon-induced_GILT"/>
</dbReference>
<evidence type="ECO:0000313" key="8">
    <source>
        <dbReference type="Proteomes" id="UP001153712"/>
    </source>
</evidence>
<dbReference type="PANTHER" id="PTHR13234:SF8">
    <property type="entry name" value="GAMMA-INTERFERON-INDUCIBLE LYSOSOMAL THIOL REDUCTASE"/>
    <property type="match status" value="1"/>
</dbReference>
<feature type="signal peptide" evidence="6">
    <location>
        <begin position="1"/>
        <end position="25"/>
    </location>
</feature>
<dbReference type="PANTHER" id="PTHR13234">
    <property type="entry name" value="GAMMA-INTERFERON INDUCIBLE LYSOSOMAL THIOL REDUCTASE GILT"/>
    <property type="match status" value="1"/>
</dbReference>
<keyword evidence="8" id="KW-1185">Reference proteome</keyword>
<dbReference type="Gene3D" id="3.40.30.10">
    <property type="entry name" value="Glutaredoxin"/>
    <property type="match status" value="1"/>
</dbReference>
<dbReference type="GO" id="GO:0005576">
    <property type="term" value="C:extracellular region"/>
    <property type="evidence" value="ECO:0007669"/>
    <property type="project" value="UniProtKB-SubCell"/>
</dbReference>
<dbReference type="Proteomes" id="UP001153712">
    <property type="component" value="Chromosome 3"/>
</dbReference>
<proteinExistence type="inferred from homology"/>
<comment type="similarity">
    <text evidence="2">Belongs to the GILT family.</text>
</comment>
<evidence type="ECO:0000256" key="3">
    <source>
        <dbReference type="ARBA" id="ARBA00022525"/>
    </source>
</evidence>
<dbReference type="OrthoDB" id="958254at2759"/>
<protein>
    <submittedName>
        <fullName evidence="7">Uncharacterized protein</fullName>
    </submittedName>
</protein>
<dbReference type="SUPFAM" id="SSF52833">
    <property type="entry name" value="Thioredoxin-like"/>
    <property type="match status" value="1"/>
</dbReference>
<dbReference type="EMBL" id="OU900096">
    <property type="protein sequence ID" value="CAG9860866.1"/>
    <property type="molecule type" value="Genomic_DNA"/>
</dbReference>
<name>A0A9N9TL88_PHYSR</name>
<evidence type="ECO:0000256" key="1">
    <source>
        <dbReference type="ARBA" id="ARBA00004613"/>
    </source>
</evidence>
<evidence type="ECO:0000256" key="6">
    <source>
        <dbReference type="SAM" id="SignalP"/>
    </source>
</evidence>
<dbReference type="InterPro" id="IPR036249">
    <property type="entry name" value="Thioredoxin-like_sf"/>
</dbReference>